<protein>
    <submittedName>
        <fullName evidence="1">Uncharacterized protein</fullName>
    </submittedName>
</protein>
<keyword evidence="2" id="KW-1185">Reference proteome</keyword>
<accession>A0A3S5C4M2</accession>
<dbReference type="EMBL" id="CAAALY010249022">
    <property type="protein sequence ID" value="VEL35070.1"/>
    <property type="molecule type" value="Genomic_DNA"/>
</dbReference>
<dbReference type="OrthoDB" id="10264063at2759"/>
<evidence type="ECO:0000313" key="1">
    <source>
        <dbReference type="EMBL" id="VEL35070.1"/>
    </source>
</evidence>
<gene>
    <name evidence="1" type="ORF">PXEA_LOCUS28510</name>
</gene>
<reference evidence="1" key="1">
    <citation type="submission" date="2018-11" db="EMBL/GenBank/DDBJ databases">
        <authorList>
            <consortium name="Pathogen Informatics"/>
        </authorList>
    </citation>
    <scope>NUCLEOTIDE SEQUENCE</scope>
</reference>
<sequence length="172" mass="19855">MGLFNGLLSSQTHVLMAAEQGASIDRLTFAFVSGQNGHLSSGLTPTRLLCTCETVVEAFRAAILRPPAWRRRRHIEAQMNSTKEDDRPKLIIAEPIEYLLEPLRESNPFTRIKANRISVLKEDLNKRRDAESQRFRQERDPAKKLPIELRQRYTAHAKVRELVKEEDHQELE</sequence>
<evidence type="ECO:0000313" key="2">
    <source>
        <dbReference type="Proteomes" id="UP000784294"/>
    </source>
</evidence>
<organism evidence="1 2">
    <name type="scientific">Protopolystoma xenopodis</name>
    <dbReference type="NCBI Taxonomy" id="117903"/>
    <lineage>
        <taxon>Eukaryota</taxon>
        <taxon>Metazoa</taxon>
        <taxon>Spiralia</taxon>
        <taxon>Lophotrochozoa</taxon>
        <taxon>Platyhelminthes</taxon>
        <taxon>Monogenea</taxon>
        <taxon>Polyopisthocotylea</taxon>
        <taxon>Polystomatidea</taxon>
        <taxon>Polystomatidae</taxon>
        <taxon>Protopolystoma</taxon>
    </lineage>
</organism>
<proteinExistence type="predicted"/>
<dbReference type="Proteomes" id="UP000784294">
    <property type="component" value="Unassembled WGS sequence"/>
</dbReference>
<feature type="non-terminal residue" evidence="1">
    <location>
        <position position="1"/>
    </location>
</feature>
<comment type="caution">
    <text evidence="1">The sequence shown here is derived from an EMBL/GenBank/DDBJ whole genome shotgun (WGS) entry which is preliminary data.</text>
</comment>
<dbReference type="AlphaFoldDB" id="A0A3S5C4M2"/>
<name>A0A3S5C4M2_9PLAT</name>